<keyword evidence="1" id="KW-0175">Coiled coil</keyword>
<dbReference type="AlphaFoldDB" id="B6WA21"/>
<evidence type="ECO:0008006" key="4">
    <source>
        <dbReference type="Google" id="ProtNLM"/>
    </source>
</evidence>
<dbReference type="EMBL" id="ABXA01000036">
    <property type="protein sequence ID" value="EEB35781.1"/>
    <property type="molecule type" value="Genomic_DNA"/>
</dbReference>
<evidence type="ECO:0000256" key="1">
    <source>
        <dbReference type="SAM" id="Coils"/>
    </source>
</evidence>
<reference evidence="2 3" key="2">
    <citation type="submission" date="2008-10" db="EMBL/GenBank/DDBJ databases">
        <title>Draft genome sequence of Anaerococcus hydrogenalis (DSM 7454).</title>
        <authorList>
            <person name="Sudarsanam P."/>
            <person name="Ley R."/>
            <person name="Guruge J."/>
            <person name="Turnbaugh P.J."/>
            <person name="Mahowald M."/>
            <person name="Liep D."/>
            <person name="Gordon J."/>
        </authorList>
    </citation>
    <scope>NUCLEOTIDE SEQUENCE [LARGE SCALE GENOMIC DNA]</scope>
    <source>
        <strain evidence="2 3">DSM 7454</strain>
    </source>
</reference>
<dbReference type="eggNOG" id="COG0419">
    <property type="taxonomic scope" value="Bacteria"/>
</dbReference>
<protein>
    <recommendedName>
        <fullName evidence="4">Zinc-hook domain-containing protein</fullName>
    </recommendedName>
</protein>
<organism evidence="2 3">
    <name type="scientific">Anaerococcus hydrogenalis DSM 7454</name>
    <dbReference type="NCBI Taxonomy" id="561177"/>
    <lineage>
        <taxon>Bacteria</taxon>
        <taxon>Bacillati</taxon>
        <taxon>Bacillota</taxon>
        <taxon>Tissierellia</taxon>
        <taxon>Tissierellales</taxon>
        <taxon>Peptoniphilaceae</taxon>
        <taxon>Anaerococcus</taxon>
    </lineage>
</organism>
<feature type="coiled-coil region" evidence="1">
    <location>
        <begin position="34"/>
        <end position="102"/>
    </location>
</feature>
<sequence length="227" mass="26988">MNWKKNIQNIELSKKYKDQIDVLLEEKNQISDHIRALSDKLLDISKDLEKINDQGHKIKDELRDYQSLFEKSLENDKKIKDLEKLEKELLKAEADFKNIGGKLKLAEESKKSILINEFRKDLEKNGICPICGSIYDKKVEFLEVGDFDLEKIRQDFVDLKIKLKYLNEKKSDLKNSIDNKLKDPKVYEESLNEYKKSYQDLRNLYKKNLAVYDEKKKIRKILIKMQI</sequence>
<gene>
    <name evidence="2" type="ORF">ANHYDRO_01447</name>
</gene>
<dbReference type="STRING" id="561177.ANHYDRO_01447"/>
<comment type="caution">
    <text evidence="2">The sequence shown here is derived from an EMBL/GenBank/DDBJ whole genome shotgun (WGS) entry which is preliminary data.</text>
</comment>
<name>B6WA21_9FIRM</name>
<evidence type="ECO:0000313" key="3">
    <source>
        <dbReference type="Proteomes" id="UP000005451"/>
    </source>
</evidence>
<dbReference type="RefSeq" id="WP_004814672.1">
    <property type="nucleotide sequence ID" value="NZ_ABXA01000036.1"/>
</dbReference>
<reference evidence="2 3" key="1">
    <citation type="submission" date="2008-09" db="EMBL/GenBank/DDBJ databases">
        <authorList>
            <person name="Fulton L."/>
            <person name="Clifton S."/>
            <person name="Fulton B."/>
            <person name="Xu J."/>
            <person name="Minx P."/>
            <person name="Pepin K.H."/>
            <person name="Johnson M."/>
            <person name="Thiruvilangam P."/>
            <person name="Bhonagiri V."/>
            <person name="Nash W.E."/>
            <person name="Mardis E.R."/>
            <person name="Wilson R.K."/>
        </authorList>
    </citation>
    <scope>NUCLEOTIDE SEQUENCE [LARGE SCALE GENOMIC DNA]</scope>
    <source>
        <strain evidence="2 3">DSM 7454</strain>
    </source>
</reference>
<proteinExistence type="predicted"/>
<accession>B6WA21</accession>
<dbReference type="Proteomes" id="UP000005451">
    <property type="component" value="Unassembled WGS sequence"/>
</dbReference>
<evidence type="ECO:0000313" key="2">
    <source>
        <dbReference type="EMBL" id="EEB35781.1"/>
    </source>
</evidence>